<reference evidence="1" key="2">
    <citation type="journal article" date="2024" name="Plant">
        <title>Genomic evolution and insights into agronomic trait innovations of Sesamum species.</title>
        <authorList>
            <person name="Miao H."/>
            <person name="Wang L."/>
            <person name="Qu L."/>
            <person name="Liu H."/>
            <person name="Sun Y."/>
            <person name="Le M."/>
            <person name="Wang Q."/>
            <person name="Wei S."/>
            <person name="Zheng Y."/>
            <person name="Lin W."/>
            <person name="Duan Y."/>
            <person name="Cao H."/>
            <person name="Xiong S."/>
            <person name="Wang X."/>
            <person name="Wei L."/>
            <person name="Li C."/>
            <person name="Ma Q."/>
            <person name="Ju M."/>
            <person name="Zhao R."/>
            <person name="Li G."/>
            <person name="Mu C."/>
            <person name="Tian Q."/>
            <person name="Mei H."/>
            <person name="Zhang T."/>
            <person name="Gao T."/>
            <person name="Zhang H."/>
        </authorList>
    </citation>
    <scope>NUCLEOTIDE SEQUENCE</scope>
    <source>
        <strain evidence="1">G02</strain>
    </source>
</reference>
<comment type="caution">
    <text evidence="1">The sequence shown here is derived from an EMBL/GenBank/DDBJ whole genome shotgun (WGS) entry which is preliminary data.</text>
</comment>
<gene>
    <name evidence="1" type="ORF">Sradi_6215000</name>
</gene>
<evidence type="ECO:0000313" key="1">
    <source>
        <dbReference type="EMBL" id="KAL0303469.1"/>
    </source>
</evidence>
<proteinExistence type="predicted"/>
<protein>
    <recommendedName>
        <fullName evidence="2">Reverse transcriptase zinc-binding domain-containing protein</fullName>
    </recommendedName>
</protein>
<reference evidence="1" key="1">
    <citation type="submission" date="2020-06" db="EMBL/GenBank/DDBJ databases">
        <authorList>
            <person name="Li T."/>
            <person name="Hu X."/>
            <person name="Zhang T."/>
            <person name="Song X."/>
            <person name="Zhang H."/>
            <person name="Dai N."/>
            <person name="Sheng W."/>
            <person name="Hou X."/>
            <person name="Wei L."/>
        </authorList>
    </citation>
    <scope>NUCLEOTIDE SEQUENCE</scope>
    <source>
        <strain evidence="1">G02</strain>
        <tissue evidence="1">Leaf</tissue>
    </source>
</reference>
<dbReference type="EMBL" id="JACGWJ010000029">
    <property type="protein sequence ID" value="KAL0303469.1"/>
    <property type="molecule type" value="Genomic_DNA"/>
</dbReference>
<dbReference type="InterPro" id="IPR052343">
    <property type="entry name" value="Retrotransposon-Effector_Assoc"/>
</dbReference>
<organism evidence="1">
    <name type="scientific">Sesamum radiatum</name>
    <name type="common">Black benniseed</name>
    <dbReference type="NCBI Taxonomy" id="300843"/>
    <lineage>
        <taxon>Eukaryota</taxon>
        <taxon>Viridiplantae</taxon>
        <taxon>Streptophyta</taxon>
        <taxon>Embryophyta</taxon>
        <taxon>Tracheophyta</taxon>
        <taxon>Spermatophyta</taxon>
        <taxon>Magnoliopsida</taxon>
        <taxon>eudicotyledons</taxon>
        <taxon>Gunneridae</taxon>
        <taxon>Pentapetalae</taxon>
        <taxon>asterids</taxon>
        <taxon>lamiids</taxon>
        <taxon>Lamiales</taxon>
        <taxon>Pedaliaceae</taxon>
        <taxon>Sesamum</taxon>
    </lineage>
</organism>
<dbReference type="PANTHER" id="PTHR46890">
    <property type="entry name" value="NON-LTR RETROLELEMENT REVERSE TRANSCRIPTASE-LIKE PROTEIN-RELATED"/>
    <property type="match status" value="1"/>
</dbReference>
<dbReference type="AlphaFoldDB" id="A0AAW2K9W4"/>
<dbReference type="PANTHER" id="PTHR46890:SF48">
    <property type="entry name" value="RNA-DIRECTED DNA POLYMERASE"/>
    <property type="match status" value="1"/>
</dbReference>
<name>A0AAW2K9W4_SESRA</name>
<accession>A0AAW2K9W4</accession>
<evidence type="ECO:0008006" key="2">
    <source>
        <dbReference type="Google" id="ProtNLM"/>
    </source>
</evidence>
<sequence>MVDASMRDDLLQPLTATEVTKALFQMALLKSSGPNDRIISPSQSAFVPDRLISDNILLAFELNHFLNSKTRGEQSWMVLKLDVSKAYDKVEWSFLQQGIPSGGPLSPYLFLLCTESFSSLLQNTEHEDRLRGLAVCRVLENYRCASSQEINFSKSSVTFSKNTKEELCRDIKTELTIWRENKMELYLGLPSRVSRSKRDLFATIWDSIWSKITGKHKIHWPLWNSLCESKLVGGLGFRQLHLFNLAMLAKHLWRIMLHPESLLSRVLKARCFPMADVFIATLGSRHSFTWRSIMAAHDLFYVGCRWRVDSRMSIRVWANLWMPLSRTFRPITPTLVSSIHLRVSDLMDPHGHVRDVPKIRSLFWHVDSELMSGILLSRTDIQDLRIWHYSRSKMFSIRSAYHLACSLEDLLCSSSLRSKEHTWWRKLWLAKLPSKVKVFVWRACLNALPTMQPECMGVGDWLLTVSAWMDGCVGVFARGAAGECLAWASKRIHSLGNGEMAEALAAREAILLTTSKDWALFVSRSCNVVTHALAQSGNGSLEGDSVFPPELASIVIANIS</sequence>